<reference evidence="4" key="2">
    <citation type="submission" date="2012-08" db="EMBL/GenBank/DDBJ databases">
        <title>Genome sequence of Kazachstania naganishii.</title>
        <authorList>
            <person name="Gordon J.L."/>
            <person name="Armisen D."/>
            <person name="Proux-Wera E."/>
            <person name="OhEigeartaigh S.S."/>
            <person name="Byrne K.P."/>
            <person name="Wolfe K.H."/>
        </authorList>
    </citation>
    <scope>NUCLEOTIDE SEQUENCE [LARGE SCALE GENOMIC DNA]</scope>
    <source>
        <strain evidence="4">ATCC MYA-139 / BCRC 22969 / CBS 8797 / CCRC 22969 / KCTC 17520 / NBRC 10181 / NCYC 3082</strain>
    </source>
</reference>
<feature type="region of interest" description="Disordered" evidence="1">
    <location>
        <begin position="438"/>
        <end position="523"/>
    </location>
</feature>
<dbReference type="GeneID" id="34526425"/>
<dbReference type="PROSITE" id="PS50003">
    <property type="entry name" value="PH_DOMAIN"/>
    <property type="match status" value="1"/>
</dbReference>
<dbReference type="AlphaFoldDB" id="J7R770"/>
<feature type="compositionally biased region" description="Polar residues" evidence="1">
    <location>
        <begin position="469"/>
        <end position="496"/>
    </location>
</feature>
<dbReference type="InterPro" id="IPR001849">
    <property type="entry name" value="PH_domain"/>
</dbReference>
<evidence type="ECO:0000256" key="1">
    <source>
        <dbReference type="SAM" id="MobiDB-lite"/>
    </source>
</evidence>
<proteinExistence type="predicted"/>
<dbReference type="SMART" id="SM00233">
    <property type="entry name" value="PH"/>
    <property type="match status" value="1"/>
</dbReference>
<feature type="compositionally biased region" description="Polar residues" evidence="1">
    <location>
        <begin position="558"/>
        <end position="580"/>
    </location>
</feature>
<dbReference type="GO" id="GO:0005935">
    <property type="term" value="C:cellular bud neck"/>
    <property type="evidence" value="ECO:0007669"/>
    <property type="project" value="EnsemblFungi"/>
</dbReference>
<feature type="compositionally biased region" description="Pro residues" evidence="1">
    <location>
        <begin position="893"/>
        <end position="903"/>
    </location>
</feature>
<sequence length="1017" mass="111299">MRRIFSGNRSPSSSVFTDELDTPNPAHANITESDKISPELVPMVTLLSAHLHRRYHEGVLLVLHDLKNDGTPASRKWREVHGVLLGTQLALWDANALSNEKDPSALRTSAAKPSYINFSDATIQSAHSAGAAGGTGNNRSADNVLVASTTLKNRYFLQFSNKESFSQWTAAIRLSVYEYRALQEAYTGAFISSRGARLSDIRVLLTATKYKYEDWVSVRFGTGMPWKRCYAVIAQKKDKKKGSTGEINFYESDKKIKKAKSMTTVTGAKAVYAVYPSSPQLIDSSTILKLEGTATFNENDTPQETNIFIMPEKHEAVPGYDTVIRFLIPTLDAFKLYGRPKRLIANKDDPESFLFAMPVLPHIYYLQLEDLIPTANSASSLDWNTDEWNDHIDGILQKKVARGYSGSGSSVALKNIMASPLLESRELFQSSDNIMSPLLRSGPNANATLGPPSNPESASTPKNEKMYLQPSNRSQSSSNLNKVRTPNTTSPPTGMYSSNSHSSSSLANQPYKSSPLTPLEGKNRKQYPNEMLAQSREAGTTNGFRSNVPSPNAPVSKHTPNTSPQKPNSPYTSTTANPQRSRTDEREQGDIPPFVNPSVPAQMKKERNRPSELRIKDSNFMKVDGFTNEGVRNTKDKGRGDNGALEKNFGELRVNHGVGGGGHADIETSIENPYAKKAAVNDSASDVFDPGFVEQNQMLEMQDRFESSSSLPYRAPYPTNTSKEQVQGQEVAEVRLPKLNGHKDEGIQSRNDVGPRTGHQDHPPQSRSNAFVSPVNPHSHPQQQQQQQRPVPGGYDFVTEQNPRIAANMPYNGSPQQPYSSGGRIASPTTGRIASPRVGQRNQSPVTAQAQAQGQAPPTGPTRPPQTRRDNFPVAPPMPNNGYGMPLQYNRPMPGPGPEPVPGSKPTQPGYPRYRPPNNGPVPVQAGPYGQGFPPPNTQYQPQPQPQYQRAPYQQQPPYGRPAPGMPPMVAGRPTPTPTPTAATGSGNRIPPGGPRAKGGFSQFMPEQKTTTNPYGR</sequence>
<dbReference type="Proteomes" id="UP000006310">
    <property type="component" value="Chromosome 6"/>
</dbReference>
<dbReference type="Pfam" id="PF00169">
    <property type="entry name" value="PH"/>
    <property type="match status" value="1"/>
</dbReference>
<feature type="compositionally biased region" description="Low complexity" evidence="1">
    <location>
        <begin position="938"/>
        <end position="958"/>
    </location>
</feature>
<dbReference type="Gene3D" id="2.30.29.30">
    <property type="entry name" value="Pleckstrin-homology domain (PH domain)/Phosphotyrosine-binding domain (PTB)"/>
    <property type="match status" value="1"/>
</dbReference>
<feature type="region of interest" description="Disordered" evidence="1">
    <location>
        <begin position="539"/>
        <end position="645"/>
    </location>
</feature>
<dbReference type="InterPro" id="IPR011993">
    <property type="entry name" value="PH-like_dom_sf"/>
</dbReference>
<dbReference type="eggNOG" id="ENOG502QPV9">
    <property type="taxonomic scope" value="Eukaryota"/>
</dbReference>
<dbReference type="OrthoDB" id="5563754at2759"/>
<organism evidence="3 4">
    <name type="scientific">Huiozyma naganishii (strain ATCC MYA-139 / BCRC 22969 / CBS 8797 / KCTC 17520 / NBRC 10181 / NCYC 3082 / Yp74L-3)</name>
    <name type="common">Yeast</name>
    <name type="synonym">Kazachstania naganishii</name>
    <dbReference type="NCBI Taxonomy" id="1071383"/>
    <lineage>
        <taxon>Eukaryota</taxon>
        <taxon>Fungi</taxon>
        <taxon>Dikarya</taxon>
        <taxon>Ascomycota</taxon>
        <taxon>Saccharomycotina</taxon>
        <taxon>Saccharomycetes</taxon>
        <taxon>Saccharomycetales</taxon>
        <taxon>Saccharomycetaceae</taxon>
        <taxon>Huiozyma</taxon>
    </lineage>
</organism>
<feature type="compositionally biased region" description="Polar residues" evidence="1">
    <location>
        <begin position="811"/>
        <end position="820"/>
    </location>
</feature>
<feature type="compositionally biased region" description="Polar residues" evidence="1">
    <location>
        <begin position="1008"/>
        <end position="1017"/>
    </location>
</feature>
<keyword evidence="4" id="KW-1185">Reference proteome</keyword>
<dbReference type="EMBL" id="HE978319">
    <property type="protein sequence ID" value="CCK70710.1"/>
    <property type="molecule type" value="Genomic_DNA"/>
</dbReference>
<evidence type="ECO:0000259" key="2">
    <source>
        <dbReference type="PROSITE" id="PS50003"/>
    </source>
</evidence>
<feature type="region of interest" description="Disordered" evidence="1">
    <location>
        <begin position="698"/>
        <end position="1017"/>
    </location>
</feature>
<dbReference type="STRING" id="1071383.J7R770"/>
<gene>
    <name evidence="3" type="primary">KNAG0F00400</name>
    <name evidence="3" type="ordered locus">KNAG_0F00400</name>
</gene>
<feature type="compositionally biased region" description="Basic and acidic residues" evidence="1">
    <location>
        <begin position="732"/>
        <end position="747"/>
    </location>
</feature>
<dbReference type="KEGG" id="kng:KNAG_0F00400"/>
<feature type="compositionally biased region" description="Polar residues" evidence="1">
    <location>
        <begin position="539"/>
        <end position="550"/>
    </location>
</feature>
<feature type="compositionally biased region" description="Basic and acidic residues" evidence="1">
    <location>
        <begin position="603"/>
        <end position="619"/>
    </location>
</feature>
<feature type="compositionally biased region" description="Low complexity" evidence="1">
    <location>
        <begin position="847"/>
        <end position="857"/>
    </location>
</feature>
<evidence type="ECO:0000313" key="4">
    <source>
        <dbReference type="Proteomes" id="UP000006310"/>
    </source>
</evidence>
<feature type="compositionally biased region" description="Polar residues" evidence="1">
    <location>
        <begin position="718"/>
        <end position="728"/>
    </location>
</feature>
<dbReference type="HOGENOM" id="CLU_006977_1_0_1"/>
<dbReference type="Pfam" id="PF25381">
    <property type="entry name" value="PH_26"/>
    <property type="match status" value="1"/>
</dbReference>
<protein>
    <recommendedName>
        <fullName evidence="2">PH domain-containing protein</fullName>
    </recommendedName>
</protein>
<feature type="region of interest" description="Disordered" evidence="1">
    <location>
        <begin position="1"/>
        <end position="28"/>
    </location>
</feature>
<feature type="compositionally biased region" description="Polar residues" evidence="1">
    <location>
        <begin position="7"/>
        <end position="16"/>
    </location>
</feature>
<reference evidence="3 4" key="1">
    <citation type="journal article" date="2011" name="Proc. Natl. Acad. Sci. U.S.A.">
        <title>Evolutionary erosion of yeast sex chromosomes by mating-type switching accidents.</title>
        <authorList>
            <person name="Gordon J.L."/>
            <person name="Armisen D."/>
            <person name="Proux-Wera E."/>
            <person name="Oheigeartaigh S.S."/>
            <person name="Byrne K.P."/>
            <person name="Wolfe K.H."/>
        </authorList>
    </citation>
    <scope>NUCLEOTIDE SEQUENCE [LARGE SCALE GENOMIC DNA]</scope>
    <source>
        <strain evidence="4">ATCC MYA-139 / BCRC 22969 / CBS 8797 / CCRC 22969 / KCTC 17520 / NBRC 10181 / NCYC 3082</strain>
    </source>
</reference>
<feature type="compositionally biased region" description="Polar residues" evidence="1">
    <location>
        <begin position="506"/>
        <end position="516"/>
    </location>
</feature>
<dbReference type="InterPro" id="IPR058155">
    <property type="entry name" value="Skg3/CAF120-like_PH"/>
</dbReference>
<name>J7R770_HUIN7</name>
<accession>J7R770</accession>
<dbReference type="RefSeq" id="XP_022464956.1">
    <property type="nucleotide sequence ID" value="XM_022608462.1"/>
</dbReference>
<evidence type="ECO:0000313" key="3">
    <source>
        <dbReference type="EMBL" id="CCK70710.1"/>
    </source>
</evidence>
<feature type="domain" description="PH" evidence="2">
    <location>
        <begin position="53"/>
        <end position="177"/>
    </location>
</feature>